<protein>
    <recommendedName>
        <fullName evidence="10">Xaa-Pro aminopeptidase</fullName>
        <ecNumber evidence="4">3.4.11.9</ecNumber>
    </recommendedName>
    <alternativeName>
        <fullName evidence="11">Aminopeptidase P II</fullName>
    </alternativeName>
    <alternativeName>
        <fullName evidence="12">X-Pro aminopeptidase</fullName>
    </alternativeName>
</protein>
<dbReference type="InterPro" id="IPR029149">
    <property type="entry name" value="Creatin/AminoP/Spt16_N"/>
</dbReference>
<evidence type="ECO:0000256" key="11">
    <source>
        <dbReference type="ARBA" id="ARBA00075356"/>
    </source>
</evidence>
<dbReference type="InterPro" id="IPR000994">
    <property type="entry name" value="Pept_M24"/>
</dbReference>
<dbReference type="AlphaFoldDB" id="A0A451DAP5"/>
<dbReference type="Proteomes" id="UP000294368">
    <property type="component" value="Chromosome"/>
</dbReference>
<dbReference type="NCBIfam" id="NF008131">
    <property type="entry name" value="PRK10879.1"/>
    <property type="match status" value="1"/>
</dbReference>
<evidence type="ECO:0000256" key="12">
    <source>
        <dbReference type="ARBA" id="ARBA00081411"/>
    </source>
</evidence>
<evidence type="ECO:0000256" key="5">
    <source>
        <dbReference type="ARBA" id="ARBA00022670"/>
    </source>
</evidence>
<dbReference type="SMART" id="SM01011">
    <property type="entry name" value="AMP_N"/>
    <property type="match status" value="1"/>
</dbReference>
<keyword evidence="14" id="KW-0472">Membrane</keyword>
<comment type="similarity">
    <text evidence="3 13">Belongs to the peptidase M24B family.</text>
</comment>
<keyword evidence="8" id="KW-0482">Metalloprotease</keyword>
<evidence type="ECO:0000256" key="8">
    <source>
        <dbReference type="ARBA" id="ARBA00023049"/>
    </source>
</evidence>
<evidence type="ECO:0000256" key="3">
    <source>
        <dbReference type="ARBA" id="ARBA00008766"/>
    </source>
</evidence>
<dbReference type="EC" id="3.4.11.9" evidence="4"/>
<keyword evidence="9" id="KW-0464">Manganese</keyword>
<dbReference type="PANTHER" id="PTHR43226">
    <property type="entry name" value="XAA-PRO AMINOPEPTIDASE 3"/>
    <property type="match status" value="1"/>
</dbReference>
<evidence type="ECO:0000259" key="15">
    <source>
        <dbReference type="SMART" id="SM01011"/>
    </source>
</evidence>
<sequence length="438" mass="50048">MTHKEFLRRRQALLSYMAPASAALIFSAPIVIRSHTSTYPYRQNSDFWYFTGFNESEAVLLLIKISCDDCYSVLFNRRDSLQDQIWFGKHLGQEAALKKLLVDDALPWDLIHHEMYRFLKNITIIYHAQGQYDFADYIVSHALEQIRSRSPKNITPSITLLDWRPWVHELRLLKSQEEQMALREAGRISALAHQSAIKILRPGMYEYQLEGEIQRTFSHYGARFPAYNTIVASGKNACVLHYTHNDQKMHAGQLVLIDAGCEFKGYAGDMTRTVPVDGKFSGPQREIYNIVVEAVHLGLKLYKPGTTIDLVTKAVIRMMIKRLLQLKIIKGDLDALIAHNAVHPFFMHRLSHWIGLDVHDVGSYGHNYNRILKPGMALTIEPGLYISPSSTVPQEYHGIGVRIEDQIIITHNGNENLTSSVVKESDGIETMMMLRKIQ</sequence>
<dbReference type="PANTHER" id="PTHR43226:SF4">
    <property type="entry name" value="XAA-PRO AMINOPEPTIDASE 3"/>
    <property type="match status" value="1"/>
</dbReference>
<dbReference type="Gene3D" id="3.40.350.10">
    <property type="entry name" value="Creatinase/prolidase N-terminal domain"/>
    <property type="match status" value="1"/>
</dbReference>
<organism evidence="16 17">
    <name type="scientific">Candidatus Erwinia haradaeae</name>
    <dbReference type="NCBI Taxonomy" id="1922217"/>
    <lineage>
        <taxon>Bacteria</taxon>
        <taxon>Pseudomonadati</taxon>
        <taxon>Pseudomonadota</taxon>
        <taxon>Gammaproteobacteria</taxon>
        <taxon>Enterobacterales</taxon>
        <taxon>Erwiniaceae</taxon>
        <taxon>Erwinia</taxon>
    </lineage>
</organism>
<evidence type="ECO:0000256" key="6">
    <source>
        <dbReference type="ARBA" id="ARBA00022723"/>
    </source>
</evidence>
<dbReference type="GO" id="GO:0070006">
    <property type="term" value="F:metalloaminopeptidase activity"/>
    <property type="evidence" value="ECO:0007669"/>
    <property type="project" value="InterPro"/>
</dbReference>
<comment type="catalytic activity">
    <reaction evidence="1">
        <text>Release of any N-terminal amino acid, including proline, that is linked to proline, even from a dipeptide or tripeptide.</text>
        <dbReference type="EC" id="3.4.11.9"/>
    </reaction>
</comment>
<reference evidence="16 17" key="1">
    <citation type="submission" date="2019-02" db="EMBL/GenBank/DDBJ databases">
        <authorList>
            <person name="Manzano-Marin A."/>
            <person name="Manzano-Marin A."/>
        </authorList>
    </citation>
    <scope>NUCLEOTIDE SEQUENCE [LARGE SCALE GENOMIC DNA]</scope>
    <source>
        <strain evidence="16 17">ErCikochiana</strain>
    </source>
</reference>
<accession>A0A451DAP5</accession>
<keyword evidence="14" id="KW-0812">Transmembrane</keyword>
<dbReference type="RefSeq" id="WP_157988725.1">
    <property type="nucleotide sequence ID" value="NZ_LR217715.1"/>
</dbReference>
<dbReference type="InterPro" id="IPR007865">
    <property type="entry name" value="Aminopep_P_N"/>
</dbReference>
<evidence type="ECO:0000313" key="17">
    <source>
        <dbReference type="Proteomes" id="UP000294368"/>
    </source>
</evidence>
<evidence type="ECO:0000256" key="9">
    <source>
        <dbReference type="ARBA" id="ARBA00023211"/>
    </source>
</evidence>
<proteinExistence type="inferred from homology"/>
<dbReference type="EMBL" id="LR217715">
    <property type="protein sequence ID" value="VFP83389.1"/>
    <property type="molecule type" value="Genomic_DNA"/>
</dbReference>
<dbReference type="Gene3D" id="3.90.230.10">
    <property type="entry name" value="Creatinase/methionine aminopeptidase superfamily"/>
    <property type="match status" value="1"/>
</dbReference>
<dbReference type="GO" id="GO:0006508">
    <property type="term" value="P:proteolysis"/>
    <property type="evidence" value="ECO:0007669"/>
    <property type="project" value="UniProtKB-KW"/>
</dbReference>
<dbReference type="InterPro" id="IPR036005">
    <property type="entry name" value="Creatinase/aminopeptidase-like"/>
</dbReference>
<evidence type="ECO:0000256" key="2">
    <source>
        <dbReference type="ARBA" id="ARBA00001936"/>
    </source>
</evidence>
<keyword evidence="7 16" id="KW-0378">Hydrolase</keyword>
<name>A0A451DAP5_9GAMM</name>
<dbReference type="FunFam" id="3.90.230.10:FF:000002">
    <property type="entry name" value="Xaa-Pro aminopeptidase 3"/>
    <property type="match status" value="1"/>
</dbReference>
<evidence type="ECO:0000256" key="10">
    <source>
        <dbReference type="ARBA" id="ARBA00069363"/>
    </source>
</evidence>
<evidence type="ECO:0000313" key="16">
    <source>
        <dbReference type="EMBL" id="VFP83389.1"/>
    </source>
</evidence>
<dbReference type="Pfam" id="PF00557">
    <property type="entry name" value="Peptidase_M24"/>
    <property type="match status" value="1"/>
</dbReference>
<dbReference type="GO" id="GO:0005829">
    <property type="term" value="C:cytosol"/>
    <property type="evidence" value="ECO:0007669"/>
    <property type="project" value="TreeGrafter"/>
</dbReference>
<evidence type="ECO:0000256" key="1">
    <source>
        <dbReference type="ARBA" id="ARBA00001424"/>
    </source>
</evidence>
<dbReference type="InterPro" id="IPR001131">
    <property type="entry name" value="Peptidase_M24B_aminopep-P_CS"/>
</dbReference>
<keyword evidence="5" id="KW-0645">Protease</keyword>
<keyword evidence="6 13" id="KW-0479">Metal-binding</keyword>
<keyword evidence="16" id="KW-0031">Aminopeptidase</keyword>
<evidence type="ECO:0000256" key="4">
    <source>
        <dbReference type="ARBA" id="ARBA00012574"/>
    </source>
</evidence>
<evidence type="ECO:0000256" key="13">
    <source>
        <dbReference type="RuleBase" id="RU000590"/>
    </source>
</evidence>
<dbReference type="SUPFAM" id="SSF53092">
    <property type="entry name" value="Creatinase/prolidase N-terminal domain"/>
    <property type="match status" value="1"/>
</dbReference>
<evidence type="ECO:0000256" key="7">
    <source>
        <dbReference type="ARBA" id="ARBA00022801"/>
    </source>
</evidence>
<feature type="domain" description="Aminopeptidase P N-terminal" evidence="15">
    <location>
        <begin position="1"/>
        <end position="135"/>
    </location>
</feature>
<dbReference type="OrthoDB" id="9806388at2"/>
<dbReference type="InterPro" id="IPR052433">
    <property type="entry name" value="X-Pro_dipept-like"/>
</dbReference>
<gene>
    <name evidence="16" type="primary">pepP</name>
    <name evidence="16" type="ORF">ERCIKOCA2762_647</name>
</gene>
<feature type="transmembrane region" description="Helical" evidence="14">
    <location>
        <begin position="12"/>
        <end position="32"/>
    </location>
</feature>
<keyword evidence="14" id="KW-1133">Transmembrane helix</keyword>
<dbReference type="GO" id="GO:0030145">
    <property type="term" value="F:manganese ion binding"/>
    <property type="evidence" value="ECO:0007669"/>
    <property type="project" value="InterPro"/>
</dbReference>
<dbReference type="PROSITE" id="PS00491">
    <property type="entry name" value="PROLINE_PEPTIDASE"/>
    <property type="match status" value="1"/>
</dbReference>
<dbReference type="SUPFAM" id="SSF55920">
    <property type="entry name" value="Creatinase/aminopeptidase"/>
    <property type="match status" value="1"/>
</dbReference>
<dbReference type="Pfam" id="PF05195">
    <property type="entry name" value="AMP_N"/>
    <property type="match status" value="1"/>
</dbReference>
<comment type="cofactor">
    <cofactor evidence="2">
        <name>Mn(2+)</name>
        <dbReference type="ChEBI" id="CHEBI:29035"/>
    </cofactor>
</comment>
<dbReference type="CDD" id="cd01087">
    <property type="entry name" value="Prolidase"/>
    <property type="match status" value="1"/>
</dbReference>
<evidence type="ECO:0000256" key="14">
    <source>
        <dbReference type="SAM" id="Phobius"/>
    </source>
</evidence>